<evidence type="ECO:0000259" key="8">
    <source>
        <dbReference type="Pfam" id="PF17851"/>
    </source>
</evidence>
<feature type="region of interest" description="Disordered" evidence="7">
    <location>
        <begin position="203"/>
        <end position="224"/>
    </location>
</feature>
<dbReference type="Gene3D" id="2.115.10.20">
    <property type="entry name" value="Glycosyl hydrolase domain, family 43"/>
    <property type="match status" value="1"/>
</dbReference>
<proteinExistence type="inferred from homology"/>
<sequence>MSHYDNPVVPGFHPDPSVCRVGEDYYLVCSSFEYVPGVPVFHSRDLVRWRQIGNALDRPEQLPIPPDAATSGGIYAPTIRHHDGRFWLITTNVHRGSFVVTAEDPAGPWSDPVWLDLPGIDPDLAWDDDGTCWCAFSGTQLARIDPATGTVLEGPWPGWTGTGLQYPEAPHLYRIDGWWYLLIAEGGTERGHAVSVARARSPRGPFEAAPGNPILSHRSTDRPIQSTGHADLVQAPDGSWWMVLLGTRPRGHTPQFHVLGRETFLTPVRWVDGWPRVEPVQPRGSTAPGGTPPAAPAEQAGSPPAAPAVRAGTPPERDDFDADTLAPCWISPRSRPAHSWSLTDRPGWLTLHATGPTLDRPGYTFVGRRQQHLDCRVTARLDPLDARAGLSVRLDEAHHYDLEVAQGRVRVIARIGPLRQCLAERSVPAGPVELVVDIRTHDVLPPSVTSAGQLAAGPVGVGPTGPDTIAFRVGTEHPDPLAELDGRYLSTEVATGFTGRVIGMYVTAGTAAFDWFEYRPGGAAGTR</sequence>
<dbReference type="SUPFAM" id="SSF75005">
    <property type="entry name" value="Arabinanase/levansucrase/invertase"/>
    <property type="match status" value="1"/>
</dbReference>
<organism evidence="9 10">
    <name type="scientific">Micromonospora yangpuensis</name>
    <dbReference type="NCBI Taxonomy" id="683228"/>
    <lineage>
        <taxon>Bacteria</taxon>
        <taxon>Bacillati</taxon>
        <taxon>Actinomycetota</taxon>
        <taxon>Actinomycetes</taxon>
        <taxon>Micromonosporales</taxon>
        <taxon>Micromonosporaceae</taxon>
        <taxon>Micromonospora</taxon>
    </lineage>
</organism>
<evidence type="ECO:0000256" key="7">
    <source>
        <dbReference type="SAM" id="MobiDB-lite"/>
    </source>
</evidence>
<dbReference type="RefSeq" id="WP_091437980.1">
    <property type="nucleotide sequence ID" value="NZ_BMMJ01000005.1"/>
</dbReference>
<evidence type="ECO:0000256" key="4">
    <source>
        <dbReference type="PIRSR" id="PIRSR606710-1"/>
    </source>
</evidence>
<evidence type="ECO:0000256" key="2">
    <source>
        <dbReference type="ARBA" id="ARBA00022801"/>
    </source>
</evidence>
<evidence type="ECO:0000256" key="1">
    <source>
        <dbReference type="ARBA" id="ARBA00009865"/>
    </source>
</evidence>
<feature type="site" description="Important for catalytic activity, responsible for pKa modulation of the active site Glu and correct orientation of both the proton donor and substrate" evidence="5">
    <location>
        <position position="121"/>
    </location>
</feature>
<feature type="domain" description="Beta-xylosidase C-terminal Concanavalin A-like" evidence="8">
    <location>
        <begin position="317"/>
        <end position="439"/>
    </location>
</feature>
<dbReference type="CDD" id="cd18617">
    <property type="entry name" value="GH43_XynB-like"/>
    <property type="match status" value="1"/>
</dbReference>
<feature type="domain" description="Beta-xylosidase C-terminal Concanavalin A-like" evidence="8">
    <location>
        <begin position="480"/>
        <end position="519"/>
    </location>
</feature>
<dbReference type="GO" id="GO:0005975">
    <property type="term" value="P:carbohydrate metabolic process"/>
    <property type="evidence" value="ECO:0007669"/>
    <property type="project" value="InterPro"/>
</dbReference>
<gene>
    <name evidence="9" type="ORF">GA0070617_3042</name>
</gene>
<dbReference type="AlphaFoldDB" id="A0A1C6UNY1"/>
<keyword evidence="3 6" id="KW-0326">Glycosidase</keyword>
<dbReference type="STRING" id="683228.GA0070617_3042"/>
<dbReference type="InterPro" id="IPR023296">
    <property type="entry name" value="Glyco_hydro_beta-prop_sf"/>
</dbReference>
<keyword evidence="10" id="KW-1185">Reference proteome</keyword>
<dbReference type="Pfam" id="PF04616">
    <property type="entry name" value="Glyco_hydro_43"/>
    <property type="match status" value="1"/>
</dbReference>
<dbReference type="EMBL" id="FMIA01000002">
    <property type="protein sequence ID" value="SCL55741.1"/>
    <property type="molecule type" value="Genomic_DNA"/>
</dbReference>
<evidence type="ECO:0000313" key="10">
    <source>
        <dbReference type="Proteomes" id="UP000198937"/>
    </source>
</evidence>
<evidence type="ECO:0000256" key="5">
    <source>
        <dbReference type="PIRSR" id="PIRSR606710-2"/>
    </source>
</evidence>
<name>A0A1C6UNY1_9ACTN</name>
<protein>
    <submittedName>
        <fullName evidence="9">Beta-xylosidase</fullName>
    </submittedName>
</protein>
<dbReference type="GO" id="GO:0004553">
    <property type="term" value="F:hydrolase activity, hydrolyzing O-glycosyl compounds"/>
    <property type="evidence" value="ECO:0007669"/>
    <property type="project" value="InterPro"/>
</dbReference>
<feature type="region of interest" description="Disordered" evidence="7">
    <location>
        <begin position="276"/>
        <end position="323"/>
    </location>
</feature>
<dbReference type="OrthoDB" id="9801455at2"/>
<comment type="similarity">
    <text evidence="1 6">Belongs to the glycosyl hydrolase 43 family.</text>
</comment>
<dbReference type="Pfam" id="PF17851">
    <property type="entry name" value="GH43_C2"/>
    <property type="match status" value="2"/>
</dbReference>
<dbReference type="PANTHER" id="PTHR42812:SF12">
    <property type="entry name" value="BETA-XYLOSIDASE-RELATED"/>
    <property type="match status" value="1"/>
</dbReference>
<dbReference type="SUPFAM" id="SSF49899">
    <property type="entry name" value="Concanavalin A-like lectins/glucanases"/>
    <property type="match status" value="1"/>
</dbReference>
<dbReference type="InterPro" id="IPR013320">
    <property type="entry name" value="ConA-like_dom_sf"/>
</dbReference>
<dbReference type="PANTHER" id="PTHR42812">
    <property type="entry name" value="BETA-XYLOSIDASE"/>
    <property type="match status" value="1"/>
</dbReference>
<reference evidence="9 10" key="1">
    <citation type="submission" date="2016-06" db="EMBL/GenBank/DDBJ databases">
        <authorList>
            <person name="Kjaerup R.B."/>
            <person name="Dalgaard T.S."/>
            <person name="Juul-Madsen H.R."/>
        </authorList>
    </citation>
    <scope>NUCLEOTIDE SEQUENCE [LARGE SCALE GENOMIC DNA]</scope>
    <source>
        <strain evidence="9 10">DSM 45577</strain>
    </source>
</reference>
<accession>A0A1C6UNY1</accession>
<evidence type="ECO:0000256" key="6">
    <source>
        <dbReference type="RuleBase" id="RU361187"/>
    </source>
</evidence>
<evidence type="ECO:0000313" key="9">
    <source>
        <dbReference type="EMBL" id="SCL55741.1"/>
    </source>
</evidence>
<dbReference type="Gene3D" id="2.60.120.200">
    <property type="match status" value="1"/>
</dbReference>
<dbReference type="InterPro" id="IPR051795">
    <property type="entry name" value="Glycosyl_Hydrlase_43"/>
</dbReference>
<evidence type="ECO:0000256" key="3">
    <source>
        <dbReference type="ARBA" id="ARBA00023295"/>
    </source>
</evidence>
<dbReference type="InterPro" id="IPR006710">
    <property type="entry name" value="Glyco_hydro_43"/>
</dbReference>
<dbReference type="Proteomes" id="UP000198937">
    <property type="component" value="Unassembled WGS sequence"/>
</dbReference>
<feature type="active site" description="Proton donor" evidence="4">
    <location>
        <position position="168"/>
    </location>
</feature>
<dbReference type="InterPro" id="IPR041542">
    <property type="entry name" value="GH43_C2"/>
</dbReference>
<keyword evidence="2 6" id="KW-0378">Hydrolase</keyword>
<feature type="active site" description="Proton acceptor" evidence="4">
    <location>
        <position position="15"/>
    </location>
</feature>